<gene>
    <name evidence="2" type="ORF">NK118_05555</name>
</gene>
<keyword evidence="1" id="KW-0812">Transmembrane</keyword>
<dbReference type="RefSeq" id="WP_262068593.1">
    <property type="nucleotide sequence ID" value="NZ_JAMXOC010000005.1"/>
</dbReference>
<name>A0ABT1EG98_9FIRM</name>
<feature type="transmembrane region" description="Helical" evidence="1">
    <location>
        <begin position="225"/>
        <end position="242"/>
    </location>
</feature>
<comment type="caution">
    <text evidence="2">The sequence shown here is derived from an EMBL/GenBank/DDBJ whole genome shotgun (WGS) entry which is preliminary data.</text>
</comment>
<evidence type="ECO:0008006" key="4">
    <source>
        <dbReference type="Google" id="ProtNLM"/>
    </source>
</evidence>
<evidence type="ECO:0000313" key="3">
    <source>
        <dbReference type="Proteomes" id="UP001523565"/>
    </source>
</evidence>
<evidence type="ECO:0000256" key="1">
    <source>
        <dbReference type="SAM" id="Phobius"/>
    </source>
</evidence>
<feature type="transmembrane region" description="Helical" evidence="1">
    <location>
        <begin position="164"/>
        <end position="183"/>
    </location>
</feature>
<feature type="transmembrane region" description="Helical" evidence="1">
    <location>
        <begin position="71"/>
        <end position="103"/>
    </location>
</feature>
<sequence length="252" mass="28210">MLEKEIALFQENPDLSVGYNLFFDYYVRFLNNFAIIILGFLIILLLTPLFNMEYSTHMDGLILSSKKGKRALIYGKLCTALITITIVHVLVIGLYSLLCGAFWGFDGGGTSLSAMFYDPFQYILSPYGLTMGQFYLISVAISFCACIGIGAFTILLSSKIRNPVLCMSIVLTAFFVPVLIYALSGTNEIQNIINYSYGRIMQVAPLFCRYRGMVVFGKAVSEKDLALVLLGVTTAIFTWLSFRTFKKHEVEN</sequence>
<keyword evidence="1" id="KW-1133">Transmembrane helix</keyword>
<feature type="transmembrane region" description="Helical" evidence="1">
    <location>
        <begin position="29"/>
        <end position="50"/>
    </location>
</feature>
<protein>
    <recommendedName>
        <fullName evidence="4">ABC transporter permease</fullName>
    </recommendedName>
</protein>
<dbReference type="EMBL" id="JAMZFV010000005">
    <property type="protein sequence ID" value="MCP1109718.1"/>
    <property type="molecule type" value="Genomic_DNA"/>
</dbReference>
<keyword evidence="3" id="KW-1185">Reference proteome</keyword>
<keyword evidence="1" id="KW-0472">Membrane</keyword>
<proteinExistence type="predicted"/>
<dbReference type="Proteomes" id="UP001523565">
    <property type="component" value="Unassembled WGS sequence"/>
</dbReference>
<evidence type="ECO:0000313" key="2">
    <source>
        <dbReference type="EMBL" id="MCP1109718.1"/>
    </source>
</evidence>
<organism evidence="2 3">
    <name type="scientific">Ohessyouella blattaphilus</name>
    <dbReference type="NCBI Taxonomy" id="2949333"/>
    <lineage>
        <taxon>Bacteria</taxon>
        <taxon>Bacillati</taxon>
        <taxon>Bacillota</taxon>
        <taxon>Clostridia</taxon>
        <taxon>Lachnospirales</taxon>
        <taxon>Lachnospiraceae</taxon>
        <taxon>Ohessyouella</taxon>
    </lineage>
</organism>
<feature type="transmembrane region" description="Helical" evidence="1">
    <location>
        <begin position="134"/>
        <end position="157"/>
    </location>
</feature>
<accession>A0ABT1EG98</accession>
<reference evidence="2 3" key="1">
    <citation type="journal article" date="2022" name="Genome Biol. Evol.">
        <title>Host diet, physiology and behaviors set the stage for Lachnospiraceae cladogenesis.</title>
        <authorList>
            <person name="Vera-Ponce De Leon A."/>
            <person name="Schneider M."/>
            <person name="Jahnes B.C."/>
            <person name="Sadowski V."/>
            <person name="Camuy-Velez L.A."/>
            <person name="Duan J."/>
            <person name="Sabree Z.L."/>
        </authorList>
    </citation>
    <scope>NUCLEOTIDE SEQUENCE [LARGE SCALE GENOMIC DNA]</scope>
    <source>
        <strain evidence="2 3">PAL227</strain>
    </source>
</reference>